<dbReference type="OrthoDB" id="288590at2759"/>
<dbReference type="PANTHER" id="PTHR47990">
    <property type="entry name" value="2-OXOGLUTARATE (2OG) AND FE(II)-DEPENDENT OXYGENASE SUPERFAMILY PROTEIN-RELATED"/>
    <property type="match status" value="1"/>
</dbReference>
<accession>A0A6A6XU77</accession>
<keyword evidence="2" id="KW-0408">Iron</keyword>
<dbReference type="InterPro" id="IPR005123">
    <property type="entry name" value="Oxoglu/Fe-dep_dioxygenase_dom"/>
</dbReference>
<dbReference type="EMBL" id="MU001766">
    <property type="protein sequence ID" value="KAF2799304.1"/>
    <property type="molecule type" value="Genomic_DNA"/>
</dbReference>
<evidence type="ECO:0000259" key="3">
    <source>
        <dbReference type="PROSITE" id="PS51471"/>
    </source>
</evidence>
<feature type="domain" description="Fe2OG dioxygenase" evidence="3">
    <location>
        <begin position="191"/>
        <end position="308"/>
    </location>
</feature>
<dbReference type="SUPFAM" id="SSF51197">
    <property type="entry name" value="Clavaminate synthase-like"/>
    <property type="match status" value="1"/>
</dbReference>
<protein>
    <submittedName>
        <fullName evidence="4">Clavaminate synthase-like protein</fullName>
    </submittedName>
</protein>
<dbReference type="Gene3D" id="2.60.120.330">
    <property type="entry name" value="B-lactam Antibiotic, Isopenicillin N Synthase, Chain"/>
    <property type="match status" value="1"/>
</dbReference>
<keyword evidence="2" id="KW-0479">Metal-binding</keyword>
<reference evidence="4" key="1">
    <citation type="journal article" date="2020" name="Stud. Mycol.">
        <title>101 Dothideomycetes genomes: a test case for predicting lifestyles and emergence of pathogens.</title>
        <authorList>
            <person name="Haridas S."/>
            <person name="Albert R."/>
            <person name="Binder M."/>
            <person name="Bloem J."/>
            <person name="Labutti K."/>
            <person name="Salamov A."/>
            <person name="Andreopoulos B."/>
            <person name="Baker S."/>
            <person name="Barry K."/>
            <person name="Bills G."/>
            <person name="Bluhm B."/>
            <person name="Cannon C."/>
            <person name="Castanera R."/>
            <person name="Culley D."/>
            <person name="Daum C."/>
            <person name="Ezra D."/>
            <person name="Gonzalez J."/>
            <person name="Henrissat B."/>
            <person name="Kuo A."/>
            <person name="Liang C."/>
            <person name="Lipzen A."/>
            <person name="Lutzoni F."/>
            <person name="Magnuson J."/>
            <person name="Mondo S."/>
            <person name="Nolan M."/>
            <person name="Ohm R."/>
            <person name="Pangilinan J."/>
            <person name="Park H.-J."/>
            <person name="Ramirez L."/>
            <person name="Alfaro M."/>
            <person name="Sun H."/>
            <person name="Tritt A."/>
            <person name="Yoshinaga Y."/>
            <person name="Zwiers L.-H."/>
            <person name="Turgeon B."/>
            <person name="Goodwin S."/>
            <person name="Spatafora J."/>
            <person name="Crous P."/>
            <person name="Grigoriev I."/>
        </authorList>
    </citation>
    <scope>NUCLEOTIDE SEQUENCE</scope>
    <source>
        <strain evidence="4">CBS 109.77</strain>
    </source>
</reference>
<dbReference type="Pfam" id="PF03171">
    <property type="entry name" value="2OG-FeII_Oxy"/>
    <property type="match status" value="1"/>
</dbReference>
<evidence type="ECO:0000313" key="4">
    <source>
        <dbReference type="EMBL" id="KAF2799304.1"/>
    </source>
</evidence>
<comment type="similarity">
    <text evidence="1 2">Belongs to the iron/ascorbate-dependent oxidoreductase family.</text>
</comment>
<evidence type="ECO:0000256" key="2">
    <source>
        <dbReference type="RuleBase" id="RU003682"/>
    </source>
</evidence>
<dbReference type="InterPro" id="IPR044861">
    <property type="entry name" value="IPNS-like_FE2OG_OXY"/>
</dbReference>
<dbReference type="Pfam" id="PF14226">
    <property type="entry name" value="DIOX_N"/>
    <property type="match status" value="1"/>
</dbReference>
<proteinExistence type="inferred from homology"/>
<dbReference type="PRINTS" id="PR00682">
    <property type="entry name" value="IPNSYNTHASE"/>
</dbReference>
<dbReference type="FunFam" id="2.60.120.330:FF:000030">
    <property type="entry name" value="Thymine dioxygenase"/>
    <property type="match status" value="1"/>
</dbReference>
<dbReference type="PROSITE" id="PS51471">
    <property type="entry name" value="FE2OG_OXY"/>
    <property type="match status" value="1"/>
</dbReference>
<evidence type="ECO:0000313" key="5">
    <source>
        <dbReference type="Proteomes" id="UP000799757"/>
    </source>
</evidence>
<keyword evidence="2" id="KW-0560">Oxidoreductase</keyword>
<dbReference type="GO" id="GO:0044283">
    <property type="term" value="P:small molecule biosynthetic process"/>
    <property type="evidence" value="ECO:0007669"/>
    <property type="project" value="UniProtKB-ARBA"/>
</dbReference>
<dbReference type="AlphaFoldDB" id="A0A6A6XU77"/>
<dbReference type="Proteomes" id="UP000799757">
    <property type="component" value="Unassembled WGS sequence"/>
</dbReference>
<keyword evidence="5" id="KW-1185">Reference proteome</keyword>
<sequence>MPDKIVDSAVEKDDLVIPLIDFSAFLSGTPTSQKTTAEAILNGFQSAGFIYLKNHGISPSTLSTVFANSAKFFARPKEQKDALAWYSPEANRGYTAQGREKVSSLEELEDIAELRKQVPDLKESIEIGREGEPGMPNMWPATDGDDEAKVFKEVMLDFHDTCKALHIQLMRAIAQGMGIEASWFDGFTDGGDNTLRLLHYPEVSKSVFRRDDGQLQVRAGEHSDYGSLTLLFQDARGGLQVRSPKGTWVDATPIPDTIVINAGDLLARWSNDTIKSTKHRVVEPPPKPEDAAATSYPPRYSIAYFCNPNFEKVIEAIPGTFEESGKKYEGIKSGEYLVRRLTATY</sequence>
<dbReference type="GO" id="GO:0016491">
    <property type="term" value="F:oxidoreductase activity"/>
    <property type="evidence" value="ECO:0007669"/>
    <property type="project" value="UniProtKB-KW"/>
</dbReference>
<dbReference type="InterPro" id="IPR027443">
    <property type="entry name" value="IPNS-like_sf"/>
</dbReference>
<dbReference type="GO" id="GO:0046872">
    <property type="term" value="F:metal ion binding"/>
    <property type="evidence" value="ECO:0007669"/>
    <property type="project" value="UniProtKB-KW"/>
</dbReference>
<name>A0A6A6XU77_9PLEO</name>
<dbReference type="InterPro" id="IPR050231">
    <property type="entry name" value="Iron_ascorbate_oxido_reductase"/>
</dbReference>
<organism evidence="4 5">
    <name type="scientific">Melanomma pulvis-pyrius CBS 109.77</name>
    <dbReference type="NCBI Taxonomy" id="1314802"/>
    <lineage>
        <taxon>Eukaryota</taxon>
        <taxon>Fungi</taxon>
        <taxon>Dikarya</taxon>
        <taxon>Ascomycota</taxon>
        <taxon>Pezizomycotina</taxon>
        <taxon>Dothideomycetes</taxon>
        <taxon>Pleosporomycetidae</taxon>
        <taxon>Pleosporales</taxon>
        <taxon>Melanommataceae</taxon>
        <taxon>Melanomma</taxon>
    </lineage>
</organism>
<gene>
    <name evidence="4" type="ORF">K505DRAFT_404657</name>
</gene>
<evidence type="ECO:0000256" key="1">
    <source>
        <dbReference type="ARBA" id="ARBA00008056"/>
    </source>
</evidence>
<dbReference type="InterPro" id="IPR026992">
    <property type="entry name" value="DIOX_N"/>
</dbReference>